<gene>
    <name evidence="1" type="ORF">VB774_16540</name>
</gene>
<sequence>MVYDRSDEWKKLQQYIDNIVASSNAIDTIYIISNYYSIQVFSTINQVEEFDVARDQERNMFYLLEMVESLFSRDYLEFKNLYKESMTVEIDRTEGNSLIDIWTFYFIQIDSKKFSIVFYGTCRKEKSAIHKVTSLKCQNQIREILKKLVHSI</sequence>
<organism evidence="1 2">
    <name type="scientific">Pseudanabaena galeata UHCC 0370</name>
    <dbReference type="NCBI Taxonomy" id="3110310"/>
    <lineage>
        <taxon>Bacteria</taxon>
        <taxon>Bacillati</taxon>
        <taxon>Cyanobacteriota</taxon>
        <taxon>Cyanophyceae</taxon>
        <taxon>Pseudanabaenales</taxon>
        <taxon>Pseudanabaenaceae</taxon>
        <taxon>Pseudanabaena</taxon>
    </lineage>
</organism>
<protein>
    <submittedName>
        <fullName evidence="1">Uncharacterized protein</fullName>
    </submittedName>
</protein>
<evidence type="ECO:0000313" key="1">
    <source>
        <dbReference type="EMBL" id="MEA5479231.1"/>
    </source>
</evidence>
<name>A0ABU5TLQ6_9CYAN</name>
<evidence type="ECO:0000313" key="2">
    <source>
        <dbReference type="Proteomes" id="UP001301388"/>
    </source>
</evidence>
<dbReference type="RefSeq" id="WP_323262521.1">
    <property type="nucleotide sequence ID" value="NZ_JAYGIE010000085.1"/>
</dbReference>
<dbReference type="EMBL" id="JAYGIE010000085">
    <property type="protein sequence ID" value="MEA5479231.1"/>
    <property type="molecule type" value="Genomic_DNA"/>
</dbReference>
<reference evidence="1 2" key="1">
    <citation type="submission" date="2023-12" db="EMBL/GenBank/DDBJ databases">
        <title>Baltic Sea Cyanobacteria.</title>
        <authorList>
            <person name="Delbaje E."/>
            <person name="Fewer D.P."/>
            <person name="Shishido T.K."/>
        </authorList>
    </citation>
    <scope>NUCLEOTIDE SEQUENCE [LARGE SCALE GENOMIC DNA]</scope>
    <source>
        <strain evidence="1 2">UHCC 0370</strain>
    </source>
</reference>
<keyword evidence="2" id="KW-1185">Reference proteome</keyword>
<accession>A0ABU5TLQ6</accession>
<dbReference type="Proteomes" id="UP001301388">
    <property type="component" value="Unassembled WGS sequence"/>
</dbReference>
<comment type="caution">
    <text evidence="1">The sequence shown here is derived from an EMBL/GenBank/DDBJ whole genome shotgun (WGS) entry which is preliminary data.</text>
</comment>
<proteinExistence type="predicted"/>